<dbReference type="Gene3D" id="3.20.20.70">
    <property type="entry name" value="Aldolase class I"/>
    <property type="match status" value="1"/>
</dbReference>
<comment type="pathway">
    <text evidence="2">Pyrimidine metabolism; UMP biosynthesis via de novo pathway.</text>
</comment>
<evidence type="ECO:0000259" key="7">
    <source>
        <dbReference type="Pfam" id="PF01180"/>
    </source>
</evidence>
<dbReference type="GO" id="GO:0004152">
    <property type="term" value="F:dihydroorotate dehydrogenase activity"/>
    <property type="evidence" value="ECO:0007669"/>
    <property type="project" value="InterPro"/>
</dbReference>
<comment type="cofactor">
    <cofactor evidence="1">
        <name>FMN</name>
        <dbReference type="ChEBI" id="CHEBI:58210"/>
    </cofactor>
</comment>
<dbReference type="InterPro" id="IPR050074">
    <property type="entry name" value="DHO_dehydrogenase"/>
</dbReference>
<dbReference type="PANTHER" id="PTHR48109:SF4">
    <property type="entry name" value="DIHYDROOROTATE DEHYDROGENASE (QUINONE), MITOCHONDRIAL"/>
    <property type="match status" value="1"/>
</dbReference>
<evidence type="ECO:0000256" key="4">
    <source>
        <dbReference type="ARBA" id="ARBA00022643"/>
    </source>
</evidence>
<dbReference type="GO" id="GO:0005743">
    <property type="term" value="C:mitochondrial inner membrane"/>
    <property type="evidence" value="ECO:0007669"/>
    <property type="project" value="TreeGrafter"/>
</dbReference>
<evidence type="ECO:0000256" key="3">
    <source>
        <dbReference type="ARBA" id="ARBA00022630"/>
    </source>
</evidence>
<dbReference type="InterPro" id="IPR005719">
    <property type="entry name" value="Dihydroorotate_DH_2"/>
</dbReference>
<evidence type="ECO:0000256" key="5">
    <source>
        <dbReference type="ARBA" id="ARBA00023002"/>
    </source>
</evidence>
<evidence type="ECO:0000313" key="8">
    <source>
        <dbReference type="Proteomes" id="UP000050791"/>
    </source>
</evidence>
<proteinExistence type="predicted"/>
<dbReference type="Pfam" id="PF01180">
    <property type="entry name" value="DHO_dh"/>
    <property type="match status" value="1"/>
</dbReference>
<dbReference type="InterPro" id="IPR005720">
    <property type="entry name" value="Dihydroorotate_DH_cat"/>
</dbReference>
<dbReference type="GO" id="GO:0006207">
    <property type="term" value="P:'de novo' pyrimidine nucleobase biosynthetic process"/>
    <property type="evidence" value="ECO:0007669"/>
    <property type="project" value="InterPro"/>
</dbReference>
<dbReference type="InterPro" id="IPR013785">
    <property type="entry name" value="Aldolase_TIM"/>
</dbReference>
<sequence length="381" mass="41407">MCIRYVKVKVVTFSDCTAGLNLLSIMSRIRTSLGVLSLGFGLFTAEALYSGNEHFYKDWFLPTARILVRDGETAHNLSVYLASHGFIPHKPRNSFPHLKCKVFGLEFDHPIGLAAGFSHIEVGTVTRILSQKEAVINRCGFNSDGHDAVYERLKDRPWEGRGVIGVNLGCNKTSTDPTADYVAGVRKFGEVADYLVINVSSPNTPGLRSLQTREKLRDLLSKVLSARNQLLKKTPILLKISPDENDQSLKDIVEVALNSKTRIDGMIISNTTLATYEEAVACGAAPIPGNNEQNVVYGGLSGRPLFEKSTDCLRKVSALTKGAIPLIGVGGISCGEDALSKLNAGASLVQLYTSFVYQGPPVAHKVAREINKLKMTSLTPD</sequence>
<dbReference type="AlphaFoldDB" id="A0AA85BQD6"/>
<dbReference type="Proteomes" id="UP000050791">
    <property type="component" value="Unassembled WGS sequence"/>
</dbReference>
<keyword evidence="5" id="KW-0560">Oxidoreductase</keyword>
<name>A0AA85BQD6_9TREM</name>
<reference evidence="9" key="1">
    <citation type="submission" date="2023-11" db="UniProtKB">
        <authorList>
            <consortium name="WormBaseParasite"/>
        </authorList>
    </citation>
    <scope>IDENTIFICATION</scope>
</reference>
<keyword evidence="6" id="KW-0472">Membrane</keyword>
<dbReference type="WBParaSite" id="SMTH1_73150.1">
    <property type="protein sequence ID" value="SMTH1_73150.1"/>
    <property type="gene ID" value="SMTH1_73150"/>
</dbReference>
<keyword evidence="4" id="KW-0288">FMN</keyword>
<evidence type="ECO:0000313" key="9">
    <source>
        <dbReference type="WBParaSite" id="SMTH1_73150.1"/>
    </source>
</evidence>
<dbReference type="PANTHER" id="PTHR48109">
    <property type="entry name" value="DIHYDROOROTATE DEHYDROGENASE (QUINONE), MITOCHONDRIAL-RELATED"/>
    <property type="match status" value="1"/>
</dbReference>
<organism evidence="8 9">
    <name type="scientific">Schistosoma mattheei</name>
    <dbReference type="NCBI Taxonomy" id="31246"/>
    <lineage>
        <taxon>Eukaryota</taxon>
        <taxon>Metazoa</taxon>
        <taxon>Spiralia</taxon>
        <taxon>Lophotrochozoa</taxon>
        <taxon>Platyhelminthes</taxon>
        <taxon>Trematoda</taxon>
        <taxon>Digenea</taxon>
        <taxon>Strigeidida</taxon>
        <taxon>Schistosomatoidea</taxon>
        <taxon>Schistosomatidae</taxon>
        <taxon>Schistosoma</taxon>
    </lineage>
</organism>
<dbReference type="CDD" id="cd04738">
    <property type="entry name" value="DHOD_2_like"/>
    <property type="match status" value="1"/>
</dbReference>
<protein>
    <recommendedName>
        <fullName evidence="7">Dihydroorotate dehydrogenase catalytic domain-containing protein</fullName>
    </recommendedName>
</protein>
<evidence type="ECO:0000256" key="6">
    <source>
        <dbReference type="ARBA" id="ARBA00023136"/>
    </source>
</evidence>
<dbReference type="GO" id="GO:0009220">
    <property type="term" value="P:pyrimidine ribonucleotide biosynthetic process"/>
    <property type="evidence" value="ECO:0007669"/>
    <property type="project" value="TreeGrafter"/>
</dbReference>
<evidence type="ECO:0000256" key="2">
    <source>
        <dbReference type="ARBA" id="ARBA00004725"/>
    </source>
</evidence>
<dbReference type="NCBIfam" id="TIGR01036">
    <property type="entry name" value="pyrD_sub2"/>
    <property type="match status" value="1"/>
</dbReference>
<dbReference type="SUPFAM" id="SSF51395">
    <property type="entry name" value="FMN-linked oxidoreductases"/>
    <property type="match status" value="1"/>
</dbReference>
<keyword evidence="3" id="KW-0285">Flavoprotein</keyword>
<evidence type="ECO:0000256" key="1">
    <source>
        <dbReference type="ARBA" id="ARBA00001917"/>
    </source>
</evidence>
<feature type="domain" description="Dihydroorotate dehydrogenase catalytic" evidence="7">
    <location>
        <begin position="127"/>
        <end position="372"/>
    </location>
</feature>
<accession>A0AA85BQD6</accession>